<organism evidence="4 5">
    <name type="scientific">Roseicella aquatilis</name>
    <dbReference type="NCBI Taxonomy" id="2527868"/>
    <lineage>
        <taxon>Bacteria</taxon>
        <taxon>Pseudomonadati</taxon>
        <taxon>Pseudomonadota</taxon>
        <taxon>Alphaproteobacteria</taxon>
        <taxon>Acetobacterales</taxon>
        <taxon>Roseomonadaceae</taxon>
        <taxon>Roseicella</taxon>
    </lineage>
</organism>
<evidence type="ECO:0000313" key="4">
    <source>
        <dbReference type="EMBL" id="TCZ54235.1"/>
    </source>
</evidence>
<dbReference type="PANTHER" id="PTHR12526:SF599">
    <property type="entry name" value="N-ACETYL-ALPHA-D-GLUCOSAMINYL L-MALATE SYNTHASE"/>
    <property type="match status" value="1"/>
</dbReference>
<dbReference type="OrthoDB" id="529131at2"/>
<name>A0A4R4D522_9PROT</name>
<feature type="domain" description="Glycosyl transferase family 1" evidence="2">
    <location>
        <begin position="232"/>
        <end position="390"/>
    </location>
</feature>
<dbReference type="AlphaFoldDB" id="A0A4R4D522"/>
<evidence type="ECO:0000259" key="3">
    <source>
        <dbReference type="Pfam" id="PF13439"/>
    </source>
</evidence>
<dbReference type="InterPro" id="IPR028098">
    <property type="entry name" value="Glyco_trans_4-like_N"/>
</dbReference>
<dbReference type="Gene3D" id="3.40.50.2000">
    <property type="entry name" value="Glycogen Phosphorylase B"/>
    <property type="match status" value="2"/>
</dbReference>
<proteinExistence type="predicted"/>
<dbReference type="Pfam" id="PF00534">
    <property type="entry name" value="Glycos_transf_1"/>
    <property type="match status" value="1"/>
</dbReference>
<dbReference type="InterPro" id="IPR001296">
    <property type="entry name" value="Glyco_trans_1"/>
</dbReference>
<feature type="domain" description="Glycosyltransferase subfamily 4-like N-terminal" evidence="3">
    <location>
        <begin position="59"/>
        <end position="226"/>
    </location>
</feature>
<dbReference type="PANTHER" id="PTHR12526">
    <property type="entry name" value="GLYCOSYLTRANSFERASE"/>
    <property type="match status" value="1"/>
</dbReference>
<gene>
    <name evidence="4" type="ORF">EXY23_23665</name>
</gene>
<dbReference type="GO" id="GO:0016757">
    <property type="term" value="F:glycosyltransferase activity"/>
    <property type="evidence" value="ECO:0007669"/>
    <property type="project" value="InterPro"/>
</dbReference>
<protein>
    <submittedName>
        <fullName evidence="4">Glycosyltransferase</fullName>
    </submittedName>
</protein>
<reference evidence="4 5" key="1">
    <citation type="submission" date="2019-03" db="EMBL/GenBank/DDBJ databases">
        <title>Paracraurococcus aquatilis NE82 genome sequence.</title>
        <authorList>
            <person name="Zhao Y."/>
            <person name="Du Z."/>
        </authorList>
    </citation>
    <scope>NUCLEOTIDE SEQUENCE [LARGE SCALE GENOMIC DNA]</scope>
    <source>
        <strain evidence="4 5">NE82</strain>
    </source>
</reference>
<dbReference type="EMBL" id="SKBM01000034">
    <property type="protein sequence ID" value="TCZ54235.1"/>
    <property type="molecule type" value="Genomic_DNA"/>
</dbReference>
<evidence type="ECO:0000259" key="2">
    <source>
        <dbReference type="Pfam" id="PF00534"/>
    </source>
</evidence>
<dbReference type="Pfam" id="PF13439">
    <property type="entry name" value="Glyco_transf_4"/>
    <property type="match status" value="1"/>
</dbReference>
<keyword evidence="5" id="KW-1185">Reference proteome</keyword>
<dbReference type="SUPFAM" id="SSF53756">
    <property type="entry name" value="UDP-Glycosyltransferase/glycogen phosphorylase"/>
    <property type="match status" value="1"/>
</dbReference>
<accession>A0A4R4D522</accession>
<feature type="region of interest" description="Disordered" evidence="1">
    <location>
        <begin position="417"/>
        <end position="443"/>
    </location>
</feature>
<dbReference type="Proteomes" id="UP000295023">
    <property type="component" value="Unassembled WGS sequence"/>
</dbReference>
<comment type="caution">
    <text evidence="4">The sequence shown here is derived from an EMBL/GenBank/DDBJ whole genome shotgun (WGS) entry which is preliminary data.</text>
</comment>
<keyword evidence="4" id="KW-0808">Transferase</keyword>
<evidence type="ECO:0000256" key="1">
    <source>
        <dbReference type="SAM" id="MobiDB-lite"/>
    </source>
</evidence>
<sequence length="443" mass="46876">MARSARPRRDRCLRPVPRGVDLALGGMGAARMPGIARPTVAGRCPDRRLRIAVVCHAGMGGSSRAALQLARALQRRRHQVVLISTAAPFGHVADRDPPLLLLRSLHRNPPVLPADWALRDTAGLAEDLAASLGPCQVDVAHFHYAHPFLRSVAGLRRLLGPDCPRLACTLHGTDILDLPDAAQEATANALHGLDGVTAVSQDLAARAATRLGIPRPAVIPNFVDPASAAPRRPQPRQDGPPRIVHVSNFRPVKRLPLLVEVFSRVAATTDARLWLVGDGPDRAAVQAAIAARGLAGRTTWFGVRHDVPRILAAADLALLTSAYESFSLFALEAMAASLPVLGFDVGGVHEVVGPGGGGLLLPFGDTAALAAATAELVREADRRDRMGRQACAAAAHFADAVVVPRYEALYRRLLQEPCAEPGRRPPAPDGAAPRRTVPAEPAA</sequence>
<evidence type="ECO:0000313" key="5">
    <source>
        <dbReference type="Proteomes" id="UP000295023"/>
    </source>
</evidence>